<keyword evidence="1" id="KW-0645">Protease</keyword>
<dbReference type="PANTHER" id="PTHR42987">
    <property type="entry name" value="PEPTIDASE S49"/>
    <property type="match status" value="1"/>
</dbReference>
<dbReference type="GO" id="GO:0006508">
    <property type="term" value="P:proteolysis"/>
    <property type="evidence" value="ECO:0007669"/>
    <property type="project" value="UniProtKB-KW"/>
</dbReference>
<dbReference type="SUPFAM" id="SSF52096">
    <property type="entry name" value="ClpP/crotonase"/>
    <property type="match status" value="1"/>
</dbReference>
<evidence type="ECO:0000313" key="1">
    <source>
        <dbReference type="EMBL" id="NYZ70151.1"/>
    </source>
</evidence>
<dbReference type="Gene3D" id="3.90.226.10">
    <property type="entry name" value="2-enoyl-CoA Hydratase, Chain A, domain 1"/>
    <property type="match status" value="1"/>
</dbReference>
<dbReference type="PANTHER" id="PTHR42987:SF4">
    <property type="entry name" value="PROTEASE SOHB-RELATED"/>
    <property type="match status" value="1"/>
</dbReference>
<dbReference type="EMBL" id="JACCKB010000298">
    <property type="protein sequence ID" value="NYZ70151.1"/>
    <property type="molecule type" value="Genomic_DNA"/>
</dbReference>
<sequence>MTAQALQYLASQPWALETKTLAVMKDIAAREWQITEAVAKQLGERTGPNSTKRDDVTLININGVISRYASLFHAACGGASVETLAKAFNQALNDPDTKSIILTIDSPGGQVNGINELGEMIHAARGKKPIVAYVGGMGCSAAYWLATAAD</sequence>
<comment type="caution">
    <text evidence="1">The sequence shown here is derived from an EMBL/GenBank/DDBJ whole genome shotgun (WGS) entry which is preliminary data.</text>
</comment>
<reference evidence="1 2" key="1">
    <citation type="submission" date="2020-07" db="EMBL/GenBank/DDBJ databases">
        <title>Endozoicomonas sp. nov., isolated from sediment.</title>
        <authorList>
            <person name="Gu T."/>
        </authorList>
    </citation>
    <scope>NUCLEOTIDE SEQUENCE [LARGE SCALE GENOMIC DNA]</scope>
    <source>
        <strain evidence="1 2">SM1973</strain>
    </source>
</reference>
<dbReference type="AlphaFoldDB" id="A0A853IJ87"/>
<organism evidence="1 2">
    <name type="scientific">Spartinivicinus marinus</name>
    <dbReference type="NCBI Taxonomy" id="2994442"/>
    <lineage>
        <taxon>Bacteria</taxon>
        <taxon>Pseudomonadati</taxon>
        <taxon>Pseudomonadota</taxon>
        <taxon>Gammaproteobacteria</taxon>
        <taxon>Oceanospirillales</taxon>
        <taxon>Zooshikellaceae</taxon>
        <taxon>Spartinivicinus</taxon>
    </lineage>
</organism>
<dbReference type="Pfam" id="PF00574">
    <property type="entry name" value="CLP_protease"/>
    <property type="match status" value="1"/>
</dbReference>
<keyword evidence="2" id="KW-1185">Reference proteome</keyword>
<name>A0A853IJ87_9GAMM</name>
<dbReference type="InterPro" id="IPR023562">
    <property type="entry name" value="ClpP/TepA"/>
</dbReference>
<dbReference type="Proteomes" id="UP000569732">
    <property type="component" value="Unassembled WGS sequence"/>
</dbReference>
<dbReference type="InterPro" id="IPR029045">
    <property type="entry name" value="ClpP/crotonase-like_dom_sf"/>
</dbReference>
<evidence type="ECO:0000313" key="2">
    <source>
        <dbReference type="Proteomes" id="UP000569732"/>
    </source>
</evidence>
<accession>A0A853IJ87</accession>
<gene>
    <name evidence="1" type="ORF">H0A36_29500</name>
</gene>
<protein>
    <submittedName>
        <fullName evidence="1">ATP-dependent Clp protease proteolytic subunit</fullName>
    </submittedName>
</protein>
<dbReference type="GO" id="GO:0008233">
    <property type="term" value="F:peptidase activity"/>
    <property type="evidence" value="ECO:0007669"/>
    <property type="project" value="UniProtKB-KW"/>
</dbReference>
<proteinExistence type="predicted"/>
<keyword evidence="1" id="KW-0378">Hydrolase</keyword>
<dbReference type="RefSeq" id="WP_180572079.1">
    <property type="nucleotide sequence ID" value="NZ_JACCKB010000298.1"/>
</dbReference>